<name>A0ABT8VFR7_9BACL</name>
<proteinExistence type="predicted"/>
<keyword evidence="1" id="KW-0812">Transmembrane</keyword>
<protein>
    <submittedName>
        <fullName evidence="2">Uncharacterized protein</fullName>
    </submittedName>
</protein>
<keyword evidence="1" id="KW-1133">Transmembrane helix</keyword>
<gene>
    <name evidence="2" type="ORF">Q3C12_22750</name>
</gene>
<evidence type="ECO:0000313" key="2">
    <source>
        <dbReference type="EMBL" id="MDO3679834.1"/>
    </source>
</evidence>
<dbReference type="EMBL" id="JAUMKJ010000032">
    <property type="protein sequence ID" value="MDO3679834.1"/>
    <property type="molecule type" value="Genomic_DNA"/>
</dbReference>
<feature type="transmembrane region" description="Helical" evidence="1">
    <location>
        <begin position="49"/>
        <end position="67"/>
    </location>
</feature>
<sequence>MSRRGVGAAFCFLATFLYILPNLLAAIITSGSAQFETYIFLLNKNIVQQFNEITILALVVGLIYLLWAEISEYRKKK</sequence>
<keyword evidence="1" id="KW-0472">Membrane</keyword>
<dbReference type="RefSeq" id="WP_025848367.1">
    <property type="nucleotide sequence ID" value="NZ_JAUMKJ010000032.1"/>
</dbReference>
<evidence type="ECO:0000313" key="3">
    <source>
        <dbReference type="Proteomes" id="UP001168883"/>
    </source>
</evidence>
<dbReference type="Proteomes" id="UP001168883">
    <property type="component" value="Unassembled WGS sequence"/>
</dbReference>
<organism evidence="2 3">
    <name type="scientific">Paenibacillus ehimensis</name>
    <dbReference type="NCBI Taxonomy" id="79264"/>
    <lineage>
        <taxon>Bacteria</taxon>
        <taxon>Bacillati</taxon>
        <taxon>Bacillota</taxon>
        <taxon>Bacilli</taxon>
        <taxon>Bacillales</taxon>
        <taxon>Paenibacillaceae</taxon>
        <taxon>Paenibacillus</taxon>
    </lineage>
</organism>
<reference evidence="2" key="1">
    <citation type="submission" date="2023-07" db="EMBL/GenBank/DDBJ databases">
        <authorList>
            <person name="Aktuganov G."/>
            <person name="Boyko T."/>
            <person name="Delegan Y."/>
            <person name="Galimzianova N."/>
            <person name="Gilvanova E."/>
            <person name="Korobov V."/>
            <person name="Kuzmina L."/>
            <person name="Melentiev A."/>
            <person name="Milman P."/>
            <person name="Ryabova A."/>
            <person name="Stupak E."/>
            <person name="Yasakov T."/>
            <person name="Zharikova N."/>
            <person name="Zhurenko E."/>
        </authorList>
    </citation>
    <scope>NUCLEOTIDE SEQUENCE</scope>
    <source>
        <strain evidence="2">IB-739</strain>
    </source>
</reference>
<accession>A0ABT8VFR7</accession>
<comment type="caution">
    <text evidence="2">The sequence shown here is derived from an EMBL/GenBank/DDBJ whole genome shotgun (WGS) entry which is preliminary data.</text>
</comment>
<evidence type="ECO:0000256" key="1">
    <source>
        <dbReference type="SAM" id="Phobius"/>
    </source>
</evidence>
<keyword evidence="3" id="KW-1185">Reference proteome</keyword>